<dbReference type="Proteomes" id="UP000828390">
    <property type="component" value="Unassembled WGS sequence"/>
</dbReference>
<accession>A0A9D4MPE6</accession>
<sequence>MEAGAKAAIDNAVIARNPEYVIRGLENVLERVSLVIKQHFTVIHGVALDILE</sequence>
<proteinExistence type="predicted"/>
<name>A0A9D4MPE6_DREPO</name>
<reference evidence="1" key="1">
    <citation type="journal article" date="2019" name="bioRxiv">
        <title>The Genome of the Zebra Mussel, Dreissena polymorpha: A Resource for Invasive Species Research.</title>
        <authorList>
            <person name="McCartney M.A."/>
            <person name="Auch B."/>
            <person name="Kono T."/>
            <person name="Mallez S."/>
            <person name="Zhang Y."/>
            <person name="Obille A."/>
            <person name="Becker A."/>
            <person name="Abrahante J.E."/>
            <person name="Garbe J."/>
            <person name="Badalamenti J.P."/>
            <person name="Herman A."/>
            <person name="Mangelson H."/>
            <person name="Liachko I."/>
            <person name="Sullivan S."/>
            <person name="Sone E.D."/>
            <person name="Koren S."/>
            <person name="Silverstein K.A.T."/>
            <person name="Beckman K.B."/>
            <person name="Gohl D.M."/>
        </authorList>
    </citation>
    <scope>NUCLEOTIDE SEQUENCE</scope>
    <source>
        <strain evidence="1">Duluth1</strain>
        <tissue evidence="1">Whole animal</tissue>
    </source>
</reference>
<comment type="caution">
    <text evidence="1">The sequence shown here is derived from an EMBL/GenBank/DDBJ whole genome shotgun (WGS) entry which is preliminary data.</text>
</comment>
<gene>
    <name evidence="1" type="ORF">DPMN_004938</name>
</gene>
<dbReference type="EMBL" id="JAIWYP010000001">
    <property type="protein sequence ID" value="KAH3881015.1"/>
    <property type="molecule type" value="Genomic_DNA"/>
</dbReference>
<keyword evidence="2" id="KW-1185">Reference proteome</keyword>
<protein>
    <submittedName>
        <fullName evidence="1">Uncharacterized protein</fullName>
    </submittedName>
</protein>
<evidence type="ECO:0000313" key="1">
    <source>
        <dbReference type="EMBL" id="KAH3881015.1"/>
    </source>
</evidence>
<evidence type="ECO:0000313" key="2">
    <source>
        <dbReference type="Proteomes" id="UP000828390"/>
    </source>
</evidence>
<dbReference type="AlphaFoldDB" id="A0A9D4MPE6"/>
<organism evidence="1 2">
    <name type="scientific">Dreissena polymorpha</name>
    <name type="common">Zebra mussel</name>
    <name type="synonym">Mytilus polymorpha</name>
    <dbReference type="NCBI Taxonomy" id="45954"/>
    <lineage>
        <taxon>Eukaryota</taxon>
        <taxon>Metazoa</taxon>
        <taxon>Spiralia</taxon>
        <taxon>Lophotrochozoa</taxon>
        <taxon>Mollusca</taxon>
        <taxon>Bivalvia</taxon>
        <taxon>Autobranchia</taxon>
        <taxon>Heteroconchia</taxon>
        <taxon>Euheterodonta</taxon>
        <taxon>Imparidentia</taxon>
        <taxon>Neoheterodontei</taxon>
        <taxon>Myida</taxon>
        <taxon>Dreissenoidea</taxon>
        <taxon>Dreissenidae</taxon>
        <taxon>Dreissena</taxon>
    </lineage>
</organism>
<reference evidence="1" key="2">
    <citation type="submission" date="2020-11" db="EMBL/GenBank/DDBJ databases">
        <authorList>
            <person name="McCartney M.A."/>
            <person name="Auch B."/>
            <person name="Kono T."/>
            <person name="Mallez S."/>
            <person name="Becker A."/>
            <person name="Gohl D.M."/>
            <person name="Silverstein K.A.T."/>
            <person name="Koren S."/>
            <person name="Bechman K.B."/>
            <person name="Herman A."/>
            <person name="Abrahante J.E."/>
            <person name="Garbe J."/>
        </authorList>
    </citation>
    <scope>NUCLEOTIDE SEQUENCE</scope>
    <source>
        <strain evidence="1">Duluth1</strain>
        <tissue evidence="1">Whole animal</tissue>
    </source>
</reference>